<accession>A0A2M4CDN8</accession>
<dbReference type="EMBL" id="GGFJ01014238">
    <property type="protein sequence ID" value="MBW63379.1"/>
    <property type="molecule type" value="Transcribed_RNA"/>
</dbReference>
<sequence length="73" mass="7710">MATVVFHGSLFLRTNTMANTTTTTTGSVLGTHGAIASSTSATTDTDCRTAVLVQCLIQRTIGTVHVGDDRRIR</sequence>
<organism evidence="1">
    <name type="scientific">Anopheles marajoara</name>
    <dbReference type="NCBI Taxonomy" id="58244"/>
    <lineage>
        <taxon>Eukaryota</taxon>
        <taxon>Metazoa</taxon>
        <taxon>Ecdysozoa</taxon>
        <taxon>Arthropoda</taxon>
        <taxon>Hexapoda</taxon>
        <taxon>Insecta</taxon>
        <taxon>Pterygota</taxon>
        <taxon>Neoptera</taxon>
        <taxon>Endopterygota</taxon>
        <taxon>Diptera</taxon>
        <taxon>Nematocera</taxon>
        <taxon>Culicoidea</taxon>
        <taxon>Culicidae</taxon>
        <taxon>Anophelinae</taxon>
        <taxon>Anopheles</taxon>
    </lineage>
</organism>
<evidence type="ECO:0000313" key="1">
    <source>
        <dbReference type="EMBL" id="MBW63379.1"/>
    </source>
</evidence>
<name>A0A2M4CDN8_9DIPT</name>
<reference evidence="1" key="1">
    <citation type="submission" date="2018-01" db="EMBL/GenBank/DDBJ databases">
        <title>An insight into the sialome of Amazonian anophelines.</title>
        <authorList>
            <person name="Ribeiro J.M."/>
            <person name="Scarpassa V."/>
            <person name="Calvo E."/>
        </authorList>
    </citation>
    <scope>NUCLEOTIDE SEQUENCE</scope>
    <source>
        <tissue evidence="1">Salivary glands</tissue>
    </source>
</reference>
<proteinExistence type="predicted"/>
<dbReference type="AlphaFoldDB" id="A0A2M4CDN8"/>
<protein>
    <submittedName>
        <fullName evidence="1">Putative secreted protein</fullName>
    </submittedName>
</protein>